<reference evidence="2 3" key="1">
    <citation type="submission" date="2018-07" db="EMBL/GenBank/DDBJ databases">
        <title>Genome analysis of Larkinella rosea.</title>
        <authorList>
            <person name="Zhou Z."/>
            <person name="Wang G."/>
        </authorList>
    </citation>
    <scope>NUCLEOTIDE SEQUENCE [LARGE SCALE GENOMIC DNA]</scope>
    <source>
        <strain evidence="3">zzj9</strain>
    </source>
</reference>
<dbReference type="Gene3D" id="2.30.42.10">
    <property type="match status" value="1"/>
</dbReference>
<dbReference type="PANTHER" id="PTHR32060">
    <property type="entry name" value="TAIL-SPECIFIC PROTEASE"/>
    <property type="match status" value="1"/>
</dbReference>
<dbReference type="GO" id="GO:0006508">
    <property type="term" value="P:proteolysis"/>
    <property type="evidence" value="ECO:0007669"/>
    <property type="project" value="InterPro"/>
</dbReference>
<dbReference type="GO" id="GO:0004175">
    <property type="term" value="F:endopeptidase activity"/>
    <property type="evidence" value="ECO:0007669"/>
    <property type="project" value="TreeGrafter"/>
</dbReference>
<organism evidence="2 3">
    <name type="scientific">Larkinella punicea</name>
    <dbReference type="NCBI Taxonomy" id="2315727"/>
    <lineage>
        <taxon>Bacteria</taxon>
        <taxon>Pseudomonadati</taxon>
        <taxon>Bacteroidota</taxon>
        <taxon>Cytophagia</taxon>
        <taxon>Cytophagales</taxon>
        <taxon>Spirosomataceae</taxon>
        <taxon>Larkinella</taxon>
    </lineage>
</organism>
<accession>A0A368JR54</accession>
<keyword evidence="3" id="KW-1185">Reference proteome</keyword>
<feature type="domain" description="Tail specific protease" evidence="1">
    <location>
        <begin position="321"/>
        <end position="487"/>
    </location>
</feature>
<dbReference type="Proteomes" id="UP000253383">
    <property type="component" value="Unassembled WGS sequence"/>
</dbReference>
<evidence type="ECO:0000259" key="1">
    <source>
        <dbReference type="Pfam" id="PF03572"/>
    </source>
</evidence>
<sequence>MKRETIPFKRPAYLQKMNSSVRTHFERATSLPVFLSSSNTLNLEDRKTVVRQALLLIEQNYAHLPLKRAMHAIDPVQRLKLLLQTLEFGEETSMPPETEFHHEMTDTFMSLRDLHTNYLLPDPFRNMTAFLPFMVEDYFEGKERRYLVSHVSPGFSHPTFGPGVEVVYWNGMPIEKAVLNNAARYAGSNREARLARGVQTLTTRALIIAAAPSEEWVIIGYRTVDGELKEIRFDWMVNPPLPDAAEVDSRQQDLAHMMTTGLDLEQDLIQQMRKALFAPQVIKAQKQVAVKLASGATLSDLDSTLPHIFQARTVTTPSGTFGYLRIFTFSHQDVPGFINEFMRLITLLPEEGLMLDVRSNGGGIIMNGEYLLQLLTPHLIEPEPVQFINTPLNLMICKNAPREVALDPWIESLKQALQSGASFSAGFPISETRACNQIGQRYFGPVVLIVDSLCYSTTDIFAAGFQDHNIGPVLGTDGTTGAGGANVWTHSIFSQLLTGADSPYKPLPKGTSLRVAVRRTLRVGRRAGTPVEDFGVIPDERHFLTRNDLLNKNQDLINRAGAILSTLPVRKLKIRSEKFATNQVGFTVDVQGITRIDVYVAERPIESIDIKLNQTAFTLSTTAETPRPLEIRAYDGNELVGRYRAEI</sequence>
<dbReference type="AlphaFoldDB" id="A0A368JR54"/>
<dbReference type="InterPro" id="IPR029045">
    <property type="entry name" value="ClpP/crotonase-like_dom_sf"/>
</dbReference>
<evidence type="ECO:0000313" key="2">
    <source>
        <dbReference type="EMBL" id="RCR69446.1"/>
    </source>
</evidence>
<proteinExistence type="predicted"/>
<dbReference type="Pfam" id="PF03572">
    <property type="entry name" value="Peptidase_S41"/>
    <property type="match status" value="1"/>
</dbReference>
<dbReference type="EMBL" id="QOWE01000008">
    <property type="protein sequence ID" value="RCR69446.1"/>
    <property type="molecule type" value="Genomic_DNA"/>
</dbReference>
<dbReference type="GO" id="GO:0008236">
    <property type="term" value="F:serine-type peptidase activity"/>
    <property type="evidence" value="ECO:0007669"/>
    <property type="project" value="InterPro"/>
</dbReference>
<evidence type="ECO:0000313" key="3">
    <source>
        <dbReference type="Proteomes" id="UP000253383"/>
    </source>
</evidence>
<dbReference type="SUPFAM" id="SSF52096">
    <property type="entry name" value="ClpP/crotonase"/>
    <property type="match status" value="1"/>
</dbReference>
<dbReference type="Gene3D" id="3.90.226.10">
    <property type="entry name" value="2-enoyl-CoA Hydratase, Chain A, domain 1"/>
    <property type="match status" value="1"/>
</dbReference>
<dbReference type="InterPro" id="IPR005151">
    <property type="entry name" value="Tail-specific_protease"/>
</dbReference>
<name>A0A368JR54_9BACT</name>
<dbReference type="OrthoDB" id="9807210at2"/>
<comment type="caution">
    <text evidence="2">The sequence shown here is derived from an EMBL/GenBank/DDBJ whole genome shotgun (WGS) entry which is preliminary data.</text>
</comment>
<dbReference type="InterPro" id="IPR036034">
    <property type="entry name" value="PDZ_sf"/>
</dbReference>
<gene>
    <name evidence="2" type="ORF">DUE52_11375</name>
</gene>
<protein>
    <submittedName>
        <fullName evidence="2">Peptidase S41</fullName>
    </submittedName>
</protein>
<dbReference type="PANTHER" id="PTHR32060:SF22">
    <property type="entry name" value="CARBOXYL-TERMINAL-PROCESSING PEPTIDASE 3, CHLOROPLASTIC"/>
    <property type="match status" value="1"/>
</dbReference>